<dbReference type="KEGG" id="cbu:CBU_0881"/>
<gene>
    <name evidence="1" type="ordered locus">CBU_0881</name>
</gene>
<keyword evidence="2" id="KW-1185">Reference proteome</keyword>
<evidence type="ECO:0000313" key="2">
    <source>
        <dbReference type="Proteomes" id="UP000002671"/>
    </source>
</evidence>
<dbReference type="PATRIC" id="fig|227377.7.peg.866"/>
<dbReference type="STRING" id="227377.CBU_0881"/>
<evidence type="ECO:0000313" key="1">
    <source>
        <dbReference type="EMBL" id="AAO90413.1"/>
    </source>
</evidence>
<dbReference type="Proteomes" id="UP000002671">
    <property type="component" value="Chromosome"/>
</dbReference>
<dbReference type="RefSeq" id="WP_010957865.1">
    <property type="nucleotide sequence ID" value="NC_002971.4"/>
</dbReference>
<protein>
    <submittedName>
        <fullName evidence="1">Hypothetical cytosolic protein</fullName>
    </submittedName>
</protein>
<dbReference type="MINT" id="Q83D60"/>
<dbReference type="SMR" id="Q83D60"/>
<dbReference type="GeneID" id="1208774"/>
<dbReference type="EnsemblBacteria" id="AAO90413">
    <property type="protein sequence ID" value="AAO90413"/>
    <property type="gene ID" value="CBU_0881"/>
</dbReference>
<accession>Q83D60</accession>
<dbReference type="PHI-base" id="PHI:10976"/>
<reference evidence="1 2" key="1">
    <citation type="journal article" date="2003" name="Proc. Natl. Acad. Sci. U.S.A.">
        <title>Complete genome sequence of the Q-fever pathogen, Coxiella burnetii.</title>
        <authorList>
            <person name="Seshadri R."/>
            <person name="Paulsen I.T."/>
            <person name="Eisen J.A."/>
            <person name="Read T.D."/>
            <person name="Nelson K.E."/>
            <person name="Nelson W.C."/>
            <person name="Ward N.L."/>
            <person name="Tettelin H."/>
            <person name="Davidsen T.M."/>
            <person name="Beanan M.J."/>
            <person name="Deboy R.T."/>
            <person name="Daugherty S.C."/>
            <person name="Brinkac L.M."/>
            <person name="Madupu R."/>
            <person name="Dodson R.J."/>
            <person name="Khouri H.M."/>
            <person name="Lee K.H."/>
            <person name="Carty H.A."/>
            <person name="Scanlan D."/>
            <person name="Heinzen R.A."/>
            <person name="Thompson H.A."/>
            <person name="Samuel J.E."/>
            <person name="Fraser C.M."/>
            <person name="Heidelberg J.F."/>
        </authorList>
    </citation>
    <scope>NUCLEOTIDE SEQUENCE [LARGE SCALE GENOMIC DNA]</scope>
    <source>
        <strain evidence="2">RSA 493 / Nine Mile phase I</strain>
    </source>
</reference>
<sequence length="221" mass="26317">MPIMSPTFFSTKEQLQEKLIQKSLNKYKNAFCLLKSKNAPLRTGINLHPNSFISLKELLFDAQSILEAYQELRRDNKIAERFRYLYEQISFPLINTEAIIARSLWELEDFVFAHETNEVSVEIIKRALVALFILTHLETPPYLEQIHLIFQYKNFLPTDVMELIERIGQDKIEYVDLKDQDFRNHENEYNYVFQIKNDGLDYLLDQLIKQAHHADRYKSLR</sequence>
<proteinExistence type="predicted"/>
<organism evidence="1 2">
    <name type="scientific">Coxiella burnetii (strain RSA 493 / Nine Mile phase I)</name>
    <dbReference type="NCBI Taxonomy" id="227377"/>
    <lineage>
        <taxon>Bacteria</taxon>
        <taxon>Pseudomonadati</taxon>
        <taxon>Pseudomonadota</taxon>
        <taxon>Gammaproteobacteria</taxon>
        <taxon>Legionellales</taxon>
        <taxon>Coxiellaceae</taxon>
        <taxon>Coxiella</taxon>
    </lineage>
</organism>
<dbReference type="HOGENOM" id="CLU_1248909_0_0_6"/>
<dbReference type="EMBL" id="AE016828">
    <property type="protein sequence ID" value="AAO90413.1"/>
    <property type="molecule type" value="Genomic_DNA"/>
</dbReference>
<name>Q83D60_COXBU</name>
<dbReference type="IntAct" id="Q83D60">
    <property type="interactions" value="71"/>
</dbReference>
<reference evidence="1 2" key="2">
    <citation type="journal article" date="2009" name="Infect. Immun.">
        <title>Comparative genomics reveal extensive transposon-mediated genomic plasticity and diversity among potential effector proteins within the genus Coxiella.</title>
        <authorList>
            <person name="Beare P.A."/>
            <person name="Unsworth N."/>
            <person name="Andoh M."/>
            <person name="Voth D.E."/>
            <person name="Omsland A."/>
            <person name="Gilk S.D."/>
            <person name="Williams K.P."/>
            <person name="Sobral B.W."/>
            <person name="Kupko J.J.III."/>
            <person name="Porcella S.F."/>
            <person name="Samuel J.E."/>
            <person name="Heinzen R.A."/>
        </authorList>
    </citation>
    <scope>NUCLEOTIDE SEQUENCE [LARGE SCALE GENOMIC DNA]</scope>
    <source>
        <strain evidence="2">RSA 493 / Nine Mile phase I</strain>
    </source>
</reference>
<dbReference type="RefSeq" id="NP_819899.1">
    <property type="nucleotide sequence ID" value="NC_002971.4"/>
</dbReference>
<dbReference type="AlphaFoldDB" id="Q83D60"/>